<protein>
    <recommendedName>
        <fullName evidence="2">Dienelactone hydrolase domain-containing protein</fullName>
    </recommendedName>
</protein>
<dbReference type="PANTHER" id="PTHR42103">
    <property type="entry name" value="ALPHA/BETA-HYDROLASES SUPERFAMILY PROTEIN"/>
    <property type="match status" value="1"/>
</dbReference>
<evidence type="ECO:0008006" key="2">
    <source>
        <dbReference type="Google" id="ProtNLM"/>
    </source>
</evidence>
<gene>
    <name evidence="1" type="ORF">METZ01_LOCUS124401</name>
</gene>
<organism evidence="1">
    <name type="scientific">marine metagenome</name>
    <dbReference type="NCBI Taxonomy" id="408172"/>
    <lineage>
        <taxon>unclassified sequences</taxon>
        <taxon>metagenomes</taxon>
        <taxon>ecological metagenomes</taxon>
    </lineage>
</organism>
<reference evidence="1" key="1">
    <citation type="submission" date="2018-05" db="EMBL/GenBank/DDBJ databases">
        <authorList>
            <person name="Lanie J.A."/>
            <person name="Ng W.-L."/>
            <person name="Kazmierczak K.M."/>
            <person name="Andrzejewski T.M."/>
            <person name="Davidsen T.M."/>
            <person name="Wayne K.J."/>
            <person name="Tettelin H."/>
            <person name="Glass J.I."/>
            <person name="Rusch D."/>
            <person name="Podicherti R."/>
            <person name="Tsui H.-C.T."/>
            <person name="Winkler M.E."/>
        </authorList>
    </citation>
    <scope>NUCLEOTIDE SEQUENCE</scope>
</reference>
<dbReference type="EMBL" id="UINC01017301">
    <property type="protein sequence ID" value="SVA71547.1"/>
    <property type="molecule type" value="Genomic_DNA"/>
</dbReference>
<dbReference type="Pfam" id="PF06500">
    <property type="entry name" value="FrsA-like"/>
    <property type="match status" value="1"/>
</dbReference>
<dbReference type="InterPro" id="IPR029058">
    <property type="entry name" value="AB_hydrolase_fold"/>
</dbReference>
<accession>A0A381Y582</accession>
<dbReference type="PANTHER" id="PTHR42103:SF2">
    <property type="entry name" value="AB HYDROLASE-1 DOMAIN-CONTAINING PROTEIN"/>
    <property type="match status" value="1"/>
</dbReference>
<sequence>MHTVNKIFTKIDGGEAYLEGLLEIPLTDGIPPCVVICHPNPRGGGNMFNNVVDGVSQSLNSNGIATLRFNFRGVGSSTGEFGNGTSEVFDAIRVLEHTSSLNTVDGSRIGVMGYSFGAGVALESTIESDIVKAVVSVACPQRHFSTFGTVEILQPKLLICGDRDHDFPASQFNFLSGRFTKPCQSEIITGADHFFRGHESILGDLTSDFFSGIL</sequence>
<dbReference type="AlphaFoldDB" id="A0A381Y582"/>
<evidence type="ECO:0000313" key="1">
    <source>
        <dbReference type="EMBL" id="SVA71547.1"/>
    </source>
</evidence>
<name>A0A381Y582_9ZZZZ</name>
<proteinExistence type="predicted"/>
<dbReference type="InterPro" id="IPR010520">
    <property type="entry name" value="FrsA-like"/>
</dbReference>
<dbReference type="Gene3D" id="3.40.50.1820">
    <property type="entry name" value="alpha/beta hydrolase"/>
    <property type="match status" value="1"/>
</dbReference>
<dbReference type="SUPFAM" id="SSF53474">
    <property type="entry name" value="alpha/beta-Hydrolases"/>
    <property type="match status" value="1"/>
</dbReference>